<dbReference type="Proteomes" id="UP000728032">
    <property type="component" value="Unassembled WGS sequence"/>
</dbReference>
<keyword evidence="2" id="KW-0645">Protease</keyword>
<dbReference type="CDD" id="cd00190">
    <property type="entry name" value="Tryp_SPc"/>
    <property type="match status" value="1"/>
</dbReference>
<dbReference type="InterPro" id="IPR050430">
    <property type="entry name" value="Peptidase_S1"/>
</dbReference>
<dbReference type="PRINTS" id="PR00722">
    <property type="entry name" value="CHYMOTRYPSIN"/>
</dbReference>
<name>A0A7R9LSX4_9ACAR</name>
<dbReference type="InterPro" id="IPR001314">
    <property type="entry name" value="Peptidase_S1A"/>
</dbReference>
<evidence type="ECO:0000313" key="9">
    <source>
        <dbReference type="Proteomes" id="UP000728032"/>
    </source>
</evidence>
<accession>A0A7R9LSX4</accession>
<feature type="chain" id="PRO_5035680551" description="Peptidase S1 domain-containing protein" evidence="6">
    <location>
        <begin position="19"/>
        <end position="264"/>
    </location>
</feature>
<evidence type="ECO:0000259" key="7">
    <source>
        <dbReference type="PROSITE" id="PS50240"/>
    </source>
</evidence>
<dbReference type="AlphaFoldDB" id="A0A7R9LSX4"/>
<keyword evidence="5" id="KW-1015">Disulfide bond</keyword>
<sequence>MMYVLILTLLASTHCVSPVDMDVWDELLDTNFKIIGGQDAKDGDNPHMCSVRTDGWHVCGASIISDQWVVTAAHCVLNYGTHIVVNGSFTLHCGTIERSRGGVDYEVNKIIFNELYNWIGPNDIALLKIKQNFPLGTKYINTIQMATKDTDVAPGSLVKAIGWGLINQTTYPEILQTLDVPVIERSKCEVIYKNYFNMTVDETSICAGGEGREPCSADSGSPLTINKTLVGITVWTKPCAHPGYPTVYTRVSKYRDWIRNHTGI</sequence>
<dbReference type="FunFam" id="2.40.10.10:FF:000036">
    <property type="entry name" value="Trypsin beta"/>
    <property type="match status" value="1"/>
</dbReference>
<dbReference type="PROSITE" id="PS00134">
    <property type="entry name" value="TRYPSIN_HIS"/>
    <property type="match status" value="1"/>
</dbReference>
<dbReference type="SUPFAM" id="SSF50494">
    <property type="entry name" value="Trypsin-like serine proteases"/>
    <property type="match status" value="1"/>
</dbReference>
<protein>
    <recommendedName>
        <fullName evidence="7">Peptidase S1 domain-containing protein</fullName>
    </recommendedName>
</protein>
<dbReference type="OrthoDB" id="6514235at2759"/>
<organism evidence="8">
    <name type="scientific">Oppiella nova</name>
    <dbReference type="NCBI Taxonomy" id="334625"/>
    <lineage>
        <taxon>Eukaryota</taxon>
        <taxon>Metazoa</taxon>
        <taxon>Ecdysozoa</taxon>
        <taxon>Arthropoda</taxon>
        <taxon>Chelicerata</taxon>
        <taxon>Arachnida</taxon>
        <taxon>Acari</taxon>
        <taxon>Acariformes</taxon>
        <taxon>Sarcoptiformes</taxon>
        <taxon>Oribatida</taxon>
        <taxon>Brachypylina</taxon>
        <taxon>Oppioidea</taxon>
        <taxon>Oppiidae</taxon>
        <taxon>Oppiella</taxon>
    </lineage>
</organism>
<dbReference type="SMART" id="SM00020">
    <property type="entry name" value="Tryp_SPc"/>
    <property type="match status" value="1"/>
</dbReference>
<evidence type="ECO:0000256" key="2">
    <source>
        <dbReference type="ARBA" id="ARBA00022670"/>
    </source>
</evidence>
<feature type="signal peptide" evidence="6">
    <location>
        <begin position="1"/>
        <end position="18"/>
    </location>
</feature>
<dbReference type="GO" id="GO:0004252">
    <property type="term" value="F:serine-type endopeptidase activity"/>
    <property type="evidence" value="ECO:0007669"/>
    <property type="project" value="InterPro"/>
</dbReference>
<proteinExistence type="inferred from homology"/>
<keyword evidence="9" id="KW-1185">Reference proteome</keyword>
<dbReference type="EMBL" id="OC917525">
    <property type="protein sequence ID" value="CAD7647320.1"/>
    <property type="molecule type" value="Genomic_DNA"/>
</dbReference>
<dbReference type="PANTHER" id="PTHR24276">
    <property type="entry name" value="POLYSERASE-RELATED"/>
    <property type="match status" value="1"/>
</dbReference>
<dbReference type="InterPro" id="IPR043504">
    <property type="entry name" value="Peptidase_S1_PA_chymotrypsin"/>
</dbReference>
<keyword evidence="3" id="KW-0378">Hydrolase</keyword>
<evidence type="ECO:0000256" key="1">
    <source>
        <dbReference type="ARBA" id="ARBA00007664"/>
    </source>
</evidence>
<evidence type="ECO:0000256" key="5">
    <source>
        <dbReference type="ARBA" id="ARBA00023157"/>
    </source>
</evidence>
<evidence type="ECO:0000256" key="6">
    <source>
        <dbReference type="SAM" id="SignalP"/>
    </source>
</evidence>
<dbReference type="PANTHER" id="PTHR24276:SF98">
    <property type="entry name" value="FI18310P1-RELATED"/>
    <property type="match status" value="1"/>
</dbReference>
<evidence type="ECO:0000256" key="3">
    <source>
        <dbReference type="ARBA" id="ARBA00022801"/>
    </source>
</evidence>
<dbReference type="InterPro" id="IPR001254">
    <property type="entry name" value="Trypsin_dom"/>
</dbReference>
<gene>
    <name evidence="8" type="ORF">ONB1V03_LOCUS6187</name>
</gene>
<dbReference type="Gene3D" id="2.40.10.10">
    <property type="entry name" value="Trypsin-like serine proteases"/>
    <property type="match status" value="1"/>
</dbReference>
<evidence type="ECO:0000313" key="8">
    <source>
        <dbReference type="EMBL" id="CAD7647320.1"/>
    </source>
</evidence>
<reference evidence="8" key="1">
    <citation type="submission" date="2020-11" db="EMBL/GenBank/DDBJ databases">
        <authorList>
            <person name="Tran Van P."/>
        </authorList>
    </citation>
    <scope>NUCLEOTIDE SEQUENCE</scope>
</reference>
<comment type="similarity">
    <text evidence="1">Belongs to the peptidase S1 family.</text>
</comment>
<keyword evidence="6" id="KW-0732">Signal</keyword>
<dbReference type="InterPro" id="IPR018114">
    <property type="entry name" value="TRYPSIN_HIS"/>
</dbReference>
<dbReference type="Pfam" id="PF00089">
    <property type="entry name" value="Trypsin"/>
    <property type="match status" value="1"/>
</dbReference>
<dbReference type="PROSITE" id="PS50240">
    <property type="entry name" value="TRYPSIN_DOM"/>
    <property type="match status" value="1"/>
</dbReference>
<keyword evidence="4" id="KW-0720">Serine protease</keyword>
<dbReference type="GO" id="GO:0006508">
    <property type="term" value="P:proteolysis"/>
    <property type="evidence" value="ECO:0007669"/>
    <property type="project" value="UniProtKB-KW"/>
</dbReference>
<dbReference type="InterPro" id="IPR009003">
    <property type="entry name" value="Peptidase_S1_PA"/>
</dbReference>
<dbReference type="EMBL" id="CAJPVJ010002700">
    <property type="protein sequence ID" value="CAG2166672.1"/>
    <property type="molecule type" value="Genomic_DNA"/>
</dbReference>
<evidence type="ECO:0000256" key="4">
    <source>
        <dbReference type="ARBA" id="ARBA00022825"/>
    </source>
</evidence>
<feature type="domain" description="Peptidase S1" evidence="7">
    <location>
        <begin position="34"/>
        <end position="263"/>
    </location>
</feature>